<accession>A0A9N9LXA9</accession>
<keyword evidence="3" id="KW-1185">Reference proteome</keyword>
<evidence type="ECO:0000313" key="3">
    <source>
        <dbReference type="Proteomes" id="UP000701801"/>
    </source>
</evidence>
<protein>
    <submittedName>
        <fullName evidence="2">Uncharacterized protein</fullName>
    </submittedName>
</protein>
<dbReference type="EMBL" id="CAJVRM010000495">
    <property type="protein sequence ID" value="CAG8981573.1"/>
    <property type="molecule type" value="Genomic_DNA"/>
</dbReference>
<gene>
    <name evidence="2" type="ORF">HYALB_00009993</name>
</gene>
<evidence type="ECO:0000256" key="1">
    <source>
        <dbReference type="SAM" id="MobiDB-lite"/>
    </source>
</evidence>
<organism evidence="2 3">
    <name type="scientific">Hymenoscyphus albidus</name>
    <dbReference type="NCBI Taxonomy" id="595503"/>
    <lineage>
        <taxon>Eukaryota</taxon>
        <taxon>Fungi</taxon>
        <taxon>Dikarya</taxon>
        <taxon>Ascomycota</taxon>
        <taxon>Pezizomycotina</taxon>
        <taxon>Leotiomycetes</taxon>
        <taxon>Helotiales</taxon>
        <taxon>Helotiaceae</taxon>
        <taxon>Hymenoscyphus</taxon>
    </lineage>
</organism>
<reference evidence="2" key="1">
    <citation type="submission" date="2021-07" db="EMBL/GenBank/DDBJ databases">
        <authorList>
            <person name="Durling M."/>
        </authorList>
    </citation>
    <scope>NUCLEOTIDE SEQUENCE</scope>
</reference>
<name>A0A9N9LXA9_9HELO</name>
<proteinExistence type="predicted"/>
<evidence type="ECO:0000313" key="2">
    <source>
        <dbReference type="EMBL" id="CAG8981573.1"/>
    </source>
</evidence>
<feature type="region of interest" description="Disordered" evidence="1">
    <location>
        <begin position="265"/>
        <end position="297"/>
    </location>
</feature>
<sequence length="297" mass="34479">MSSSNPKVGRRPWKKEERMLWNGAYRLHHGLTPLYLNWEWKDIPGFIGKRTYQGQENYRSVHACETHYESNKKRFKDEYNQPNKTATQHGIPPRQLQAYEVHFKVKRKEAVLEENRRYLVENANNMEDFSREVGGRTQAESQAICDARFRMDPPSGETIWRWQDYCRGFDKGTKIAIIKSWWHRAGKFADLTPNPEATRDYTPPRLRHPRDPKQQESSSDNEESSSDDEVKAAANVLKGLSEEIIREMSEETQENLDEDYEAFDASGASLLNDPTNPAIALMPGPFGQPPESYERIQ</sequence>
<dbReference type="Proteomes" id="UP000701801">
    <property type="component" value="Unassembled WGS sequence"/>
</dbReference>
<feature type="region of interest" description="Disordered" evidence="1">
    <location>
        <begin position="192"/>
        <end position="234"/>
    </location>
</feature>
<dbReference type="AlphaFoldDB" id="A0A9N9LXA9"/>
<comment type="caution">
    <text evidence="2">The sequence shown here is derived from an EMBL/GenBank/DDBJ whole genome shotgun (WGS) entry which is preliminary data.</text>
</comment>
<dbReference type="OrthoDB" id="10451236at2759"/>